<dbReference type="Pfam" id="PF11732">
    <property type="entry name" value="Thoc2"/>
    <property type="match status" value="1"/>
</dbReference>
<feature type="domain" description="THO complex subunitTHOC2 N-terminal" evidence="8">
    <location>
        <begin position="1233"/>
        <end position="1295"/>
    </location>
</feature>
<keyword evidence="11" id="KW-1185">Reference proteome</keyword>
<gene>
    <name evidence="10" type="ORF">BDV36DRAFT_279232</name>
</gene>
<evidence type="ECO:0000313" key="11">
    <source>
        <dbReference type="Proteomes" id="UP000325395"/>
    </source>
</evidence>
<dbReference type="InterPro" id="IPR021418">
    <property type="entry name" value="THO_THOC2_C"/>
</dbReference>
<evidence type="ECO:0000313" key="10">
    <source>
        <dbReference type="EMBL" id="KAE8423282.1"/>
    </source>
</evidence>
<name>A0ABQ6X1S6_9EURO</name>
<evidence type="ECO:0000256" key="3">
    <source>
        <dbReference type="ARBA" id="ARBA00019596"/>
    </source>
</evidence>
<feature type="compositionally biased region" description="Polar residues" evidence="5">
    <location>
        <begin position="351"/>
        <end position="375"/>
    </location>
</feature>
<dbReference type="SUPFAM" id="SSF51735">
    <property type="entry name" value="NAD(P)-binding Rossmann-fold domains"/>
    <property type="match status" value="1"/>
</dbReference>
<feature type="compositionally biased region" description="Low complexity" evidence="5">
    <location>
        <begin position="471"/>
        <end position="482"/>
    </location>
</feature>
<evidence type="ECO:0000259" key="8">
    <source>
        <dbReference type="Pfam" id="PF11732"/>
    </source>
</evidence>
<evidence type="ECO:0000259" key="7">
    <source>
        <dbReference type="Pfam" id="PF11262"/>
    </source>
</evidence>
<evidence type="ECO:0000256" key="4">
    <source>
        <dbReference type="ARBA" id="ARBA00023242"/>
    </source>
</evidence>
<keyword evidence="4" id="KW-0539">Nucleus</keyword>
<feature type="compositionally biased region" description="Low complexity" evidence="5">
    <location>
        <begin position="394"/>
        <end position="404"/>
    </location>
</feature>
<feature type="compositionally biased region" description="Pro residues" evidence="5">
    <location>
        <begin position="448"/>
        <end position="470"/>
    </location>
</feature>
<dbReference type="Proteomes" id="UP000325395">
    <property type="component" value="Unassembled WGS sequence"/>
</dbReference>
<proteinExistence type="inferred from homology"/>
<dbReference type="Pfam" id="PF16134">
    <property type="entry name" value="THOC2_N"/>
    <property type="match status" value="1"/>
</dbReference>
<dbReference type="PANTHER" id="PTHR21597:SF0">
    <property type="entry name" value="THO COMPLEX SUBUNIT 2"/>
    <property type="match status" value="1"/>
</dbReference>
<feature type="domain" description="THO complex subunitTHOC2 C-terminal" evidence="7">
    <location>
        <begin position="1513"/>
        <end position="1818"/>
    </location>
</feature>
<dbReference type="InterPro" id="IPR036291">
    <property type="entry name" value="NAD(P)-bd_dom_sf"/>
</dbReference>
<feature type="compositionally biased region" description="Basic and acidic residues" evidence="5">
    <location>
        <begin position="1459"/>
        <end position="1470"/>
    </location>
</feature>
<dbReference type="InterPro" id="IPR021726">
    <property type="entry name" value="THO_THOC2_N"/>
</dbReference>
<feature type="region of interest" description="Disordered" evidence="5">
    <location>
        <begin position="927"/>
        <end position="973"/>
    </location>
</feature>
<feature type="compositionally biased region" description="Basic and acidic residues" evidence="5">
    <location>
        <begin position="1429"/>
        <end position="1440"/>
    </location>
</feature>
<dbReference type="InterPro" id="IPR032302">
    <property type="entry name" value="THOC2_N"/>
</dbReference>
<accession>A0ABQ6X1S6</accession>
<comment type="subcellular location">
    <subcellularLocation>
        <location evidence="1">Nucleus</location>
    </subcellularLocation>
</comment>
<dbReference type="Gene3D" id="3.40.50.720">
    <property type="entry name" value="NAD(P)-binding Rossmann-like Domain"/>
    <property type="match status" value="1"/>
</dbReference>
<feature type="region of interest" description="Disordered" evidence="5">
    <location>
        <begin position="338"/>
        <end position="482"/>
    </location>
</feature>
<feature type="compositionally biased region" description="Basic and acidic residues" evidence="5">
    <location>
        <begin position="952"/>
        <end position="964"/>
    </location>
</feature>
<feature type="domain" description="THO complex subunit 2 N-terminal" evidence="9">
    <location>
        <begin position="494"/>
        <end position="1231"/>
    </location>
</feature>
<feature type="region of interest" description="Disordered" evidence="5">
    <location>
        <begin position="1835"/>
        <end position="1882"/>
    </location>
</feature>
<dbReference type="Pfam" id="PF05368">
    <property type="entry name" value="NmrA"/>
    <property type="match status" value="1"/>
</dbReference>
<feature type="compositionally biased region" description="Basic and acidic residues" evidence="5">
    <location>
        <begin position="378"/>
        <end position="387"/>
    </location>
</feature>
<evidence type="ECO:0000256" key="5">
    <source>
        <dbReference type="SAM" id="MobiDB-lite"/>
    </source>
</evidence>
<evidence type="ECO:0000256" key="2">
    <source>
        <dbReference type="ARBA" id="ARBA00007857"/>
    </source>
</evidence>
<feature type="compositionally biased region" description="Polar residues" evidence="5">
    <location>
        <begin position="422"/>
        <end position="440"/>
    </location>
</feature>
<protein>
    <recommendedName>
        <fullName evidence="3">THO complex subunit 2</fullName>
    </recommendedName>
</protein>
<feature type="domain" description="NmrA-like" evidence="6">
    <location>
        <begin position="5"/>
        <end position="92"/>
    </location>
</feature>
<comment type="similarity">
    <text evidence="2">Belongs to the THOC2 family.</text>
</comment>
<evidence type="ECO:0000256" key="1">
    <source>
        <dbReference type="ARBA" id="ARBA00004123"/>
    </source>
</evidence>
<dbReference type="InterPro" id="IPR040007">
    <property type="entry name" value="Tho2"/>
</dbReference>
<dbReference type="InterPro" id="IPR008030">
    <property type="entry name" value="NmrA-like"/>
</dbReference>
<feature type="region of interest" description="Disordered" evidence="5">
    <location>
        <begin position="1413"/>
        <end position="1475"/>
    </location>
</feature>
<dbReference type="PANTHER" id="PTHR21597">
    <property type="entry name" value="THO2 PROTEIN"/>
    <property type="match status" value="1"/>
</dbReference>
<evidence type="ECO:0000259" key="6">
    <source>
        <dbReference type="Pfam" id="PF05368"/>
    </source>
</evidence>
<dbReference type="Pfam" id="PF11262">
    <property type="entry name" value="Tho2"/>
    <property type="match status" value="1"/>
</dbReference>
<evidence type="ECO:0000259" key="9">
    <source>
        <dbReference type="Pfam" id="PF16134"/>
    </source>
</evidence>
<sequence>MAPPKVFLTGATGYIGGDVFYAVHQAHPDWKYSLLVRSKDKAAQVTSKYPNVRIVLGDLDSSDIIEEEVKNADIVLHCADCDHVASAEAIAKGAAHHTPEKPVWVIHTSGTGILTVEDFRTNTWGFYRSKEHNDWEGVDELLNLPDDSFHRNVDKIIIEASQRNPESVKTAIVCPPTIYGPGRGPGNQKSVQAYWLAAAVLKRKKGFLVGEGKNIWHQVHVQDLSDVYGALADAAAAGGGKATWNDKGYYLAENGQFVWGDIQREVARVAYEKKLIPSPDVESLSDAKVSELNEFGLYAWGSSSRGHALRARKLFGWSPSKPSLKELIPEIVDIEAKNLGGGGKRKRGERTWSSDSVNDGQRPSPHRPSNLNMAQHNLPRDHSDTRGRGRRQNNRGGRNNLGRRPSNDNQNQAGGRKDTAMSPPNTTPAKEALDQNQANGASPAMNQPQPPPSPSPAPSQSQPHPPPTPQPQISHVPPVKLAAPPPPFDYEYVSDTVVETWSSTGKQKLVEDGLHAKNEQDIAKLAAIYQEVIRAAFYGRLSPTDAGAVVKDIIGADVAAEDIDMVSEGQTTTLLDTRSLFLDTLSIVTDSDTTNPALKPLVFSTGINAALMRLQLDTPLLQSLGLVRDTFARMGIRKQTNLLYRQSNYNLLREESEGYSKLLTELFTTSNNEPPSSEVVEDTFERVKAMIGAFDMDVGRVLDVTLDVFAAVLVKQYRFFVKLLRASSWWPKEDAFRGVDGDNRDSGLPNWALPGSAGWVTTDEERAELMHTNQHRDREFWKRVKEIGIRAFFEIGREPVSGEELKRILPESNSLSEEEAGTRKWIEETGTLPPKGNRVAAQLLGFKLRFYSSRARSKSDILPDNLIYLAALLIKVGFISLRDLYPHLWRPDDSMDLLKEEKMKEKAERERAARPGGGVNALMMAGALSDDTLPTPTPRIRESETRSATPGKDQEAERSTPAKAEEDELPEPSDQKVMLLKSLLAIGALPESLFILSKFPWLMDGYPELPEFIHRILHHCLSKVYASLRPLPSAEELREQKQILSSDQSGIPKGQIRLTQAPPRRVLRWAQLDKEDTNDGTDYRFYWDDWADNVPLCQNVDDVFALCSSFLNLSGHKIGQDASLLTKLARIGKDSLTKDDSPDNRARWKDLCKRLLVPAISLTKANPGVVNEVFDLVSFFPRETRYNMYAEWYSGQTSRLPDVKSAFDQARAETKDVLKRLSKTNIRPMARALAKIAYANPGIVINVAISQIESYENLIEVVVECARYFTNLGYDILTWALINSLGQKGRSRLLDRRHESKTTSRRLMKSLTVSKLAGQLLIAIAQERWTCIFQESEGSSELKLLGNVFDEIHRVLAQYLDLLRSNMSVEEFDSFVPDLASLISEFGVQPEIAFWIRRPSVAKKIFEIERATPEEEAGVAKSGEGEEQSPPKDEADKMETDEGEEAVQDGGQLTENAMDVDKDQSEKPPDTDAVNKTTEQAIATASVTSESPLNPVMQDLQDQVKSALPSETWGVVGLHFYVTFWQLSLYDVHVPQKAYEDEIDRQKKKVIAIGNDRSDISMAGSQRKEREKKQITQLQDRILEENKAHLKSYGQTRTKLQKEKDRWFAGMRGKHDSLNVALLEQCFMPRLLLSPIDAFYCFKLLKFLHTSGAPNFRTVGLLDQLFREQRLTALIFQCTSREADNLGRFLNEIIRDLGRWHADKAVYEKEAFGTKKDLPGFAMLVDPEGKPTTFLEYEDFRRLLYKWHRLLAAALKTCLNGGEYMHIRNAISVLKGVVQNFPAVNWIGRDMLTSVNNLSQNDERDDVKIPAASLIGDLNRREKKWMLPQAFMITSQPAAGKGNPSKSEAAEKNTNGKSLPSRPQSSTPGLNASAVEFKPTTE</sequence>
<organism evidence="10 11">
    <name type="scientific">Aspergillus pseudocaelatus</name>
    <dbReference type="NCBI Taxonomy" id="1825620"/>
    <lineage>
        <taxon>Eukaryota</taxon>
        <taxon>Fungi</taxon>
        <taxon>Dikarya</taxon>
        <taxon>Ascomycota</taxon>
        <taxon>Pezizomycotina</taxon>
        <taxon>Eurotiomycetes</taxon>
        <taxon>Eurotiomycetidae</taxon>
        <taxon>Eurotiales</taxon>
        <taxon>Aspergillaceae</taxon>
        <taxon>Aspergillus</taxon>
        <taxon>Aspergillus subgen. Circumdati</taxon>
    </lineage>
</organism>
<feature type="compositionally biased region" description="Polar residues" evidence="5">
    <location>
        <begin position="1852"/>
        <end position="1870"/>
    </location>
</feature>
<dbReference type="EMBL" id="ML735689">
    <property type="protein sequence ID" value="KAE8423282.1"/>
    <property type="molecule type" value="Genomic_DNA"/>
</dbReference>
<reference evidence="10 11" key="1">
    <citation type="submission" date="2019-04" db="EMBL/GenBank/DDBJ databases">
        <authorList>
            <consortium name="DOE Joint Genome Institute"/>
            <person name="Mondo S."/>
            <person name="Kjaerbolling I."/>
            <person name="Vesth T."/>
            <person name="Frisvad J.C."/>
            <person name="Nybo J.L."/>
            <person name="Theobald S."/>
            <person name="Kildgaard S."/>
            <person name="Isbrandt T."/>
            <person name="Kuo A."/>
            <person name="Sato A."/>
            <person name="Lyhne E.K."/>
            <person name="Kogle M.E."/>
            <person name="Wiebenga A."/>
            <person name="Kun R.S."/>
            <person name="Lubbers R.J."/>
            <person name="Makela M.R."/>
            <person name="Barry K."/>
            <person name="Chovatia M."/>
            <person name="Clum A."/>
            <person name="Daum C."/>
            <person name="Haridas S."/>
            <person name="He G."/>
            <person name="LaButti K."/>
            <person name="Lipzen A."/>
            <person name="Riley R."/>
            <person name="Salamov A."/>
            <person name="Simmons B.A."/>
            <person name="Magnuson J.K."/>
            <person name="Henrissat B."/>
            <person name="Mortensen U.H."/>
            <person name="Larsen T.O."/>
            <person name="Devries R.P."/>
            <person name="Grigoriev I.V."/>
            <person name="Machida M."/>
            <person name="Baker S.E."/>
            <person name="Andersen M.R."/>
            <person name="Cantor M.N."/>
            <person name="Hua S.X."/>
        </authorList>
    </citation>
    <scope>NUCLEOTIDE SEQUENCE [LARGE SCALE GENOMIC DNA]</scope>
    <source>
        <strain evidence="10 11">CBS 117616</strain>
    </source>
</reference>